<comment type="caution">
    <text evidence="3">The sequence shown here is derived from an EMBL/GenBank/DDBJ whole genome shotgun (WGS) entry which is preliminary data.</text>
</comment>
<dbReference type="OrthoDB" id="4958311at2"/>
<keyword evidence="1" id="KW-0597">Phosphoprotein</keyword>
<dbReference type="AlphaFoldDB" id="A0A7X1NQC2"/>
<dbReference type="EMBL" id="VJXX01000002">
    <property type="protein sequence ID" value="MPY10880.1"/>
    <property type="molecule type" value="Genomic_DNA"/>
</dbReference>
<evidence type="ECO:0000313" key="3">
    <source>
        <dbReference type="EMBL" id="MPY10880.1"/>
    </source>
</evidence>
<evidence type="ECO:0000313" key="4">
    <source>
        <dbReference type="Proteomes" id="UP000326464"/>
    </source>
</evidence>
<dbReference type="PROSITE" id="PS50894">
    <property type="entry name" value="HPT"/>
    <property type="match status" value="1"/>
</dbReference>
<dbReference type="SUPFAM" id="SSF47226">
    <property type="entry name" value="Histidine-containing phosphotransfer domain, HPT domain"/>
    <property type="match status" value="1"/>
</dbReference>
<proteinExistence type="predicted"/>
<dbReference type="InterPro" id="IPR008207">
    <property type="entry name" value="Sig_transdc_His_kin_Hpt_dom"/>
</dbReference>
<reference evidence="4" key="1">
    <citation type="submission" date="2019-07" db="EMBL/GenBank/DDBJ databases">
        <title>Arthrobacter KR32 sp. nov., isolated from mountain cheese made of cows milk.</title>
        <authorList>
            <person name="Flegler A."/>
        </authorList>
    </citation>
    <scope>NUCLEOTIDE SEQUENCE [LARGE SCALE GENOMIC DNA]</scope>
    <source>
        <strain evidence="4">KR32</strain>
    </source>
</reference>
<keyword evidence="4" id="KW-1185">Reference proteome</keyword>
<feature type="modified residue" description="Phosphohistidine" evidence="1">
    <location>
        <position position="60"/>
    </location>
</feature>
<name>A0A7X1NQC2_9MICC</name>
<dbReference type="GO" id="GO:0000160">
    <property type="term" value="P:phosphorelay signal transduction system"/>
    <property type="evidence" value="ECO:0007669"/>
    <property type="project" value="InterPro"/>
</dbReference>
<gene>
    <name evidence="3" type="ORF">FNH21_09145</name>
</gene>
<organism evidence="3 4">
    <name type="scientific">Arthrobacter bussei</name>
    <dbReference type="NCBI Taxonomy" id="2594179"/>
    <lineage>
        <taxon>Bacteria</taxon>
        <taxon>Bacillati</taxon>
        <taxon>Actinomycetota</taxon>
        <taxon>Actinomycetes</taxon>
        <taxon>Micrococcales</taxon>
        <taxon>Micrococcaceae</taxon>
        <taxon>Arthrobacter</taxon>
    </lineage>
</organism>
<sequence length="130" mass="14198">MPVIPAFDPAVFEELIDQLDSRATATDFLDSFAAMLTDRIRVIEDALRAHHHEDAVRALHSLRASAVMVGARQLEASTTRALDLSNPESTAVGPLVRKLQGQADLFRTAIIPFRTPAESPSNASEVRQHA</sequence>
<dbReference type="Pfam" id="PF01627">
    <property type="entry name" value="Hpt"/>
    <property type="match status" value="1"/>
</dbReference>
<evidence type="ECO:0000259" key="2">
    <source>
        <dbReference type="PROSITE" id="PS50894"/>
    </source>
</evidence>
<evidence type="ECO:0000256" key="1">
    <source>
        <dbReference type="PROSITE-ProRule" id="PRU00110"/>
    </source>
</evidence>
<dbReference type="Gene3D" id="1.20.120.160">
    <property type="entry name" value="HPT domain"/>
    <property type="match status" value="1"/>
</dbReference>
<dbReference type="Proteomes" id="UP000326464">
    <property type="component" value="Unassembled WGS sequence"/>
</dbReference>
<feature type="domain" description="HPt" evidence="2">
    <location>
        <begin position="21"/>
        <end position="113"/>
    </location>
</feature>
<accession>A0A7X1NQC2</accession>
<protein>
    <submittedName>
        <fullName evidence="3">Hpt domain-containing protein</fullName>
    </submittedName>
</protein>
<dbReference type="InterPro" id="IPR036641">
    <property type="entry name" value="HPT_dom_sf"/>
</dbReference>